<evidence type="ECO:0000313" key="2">
    <source>
        <dbReference type="Proteomes" id="UP001281147"/>
    </source>
</evidence>
<dbReference type="EMBL" id="JAUTXU010000164">
    <property type="protein sequence ID" value="KAK3702197.1"/>
    <property type="molecule type" value="Genomic_DNA"/>
</dbReference>
<organism evidence="1 2">
    <name type="scientific">Vermiconidia calcicola</name>
    <dbReference type="NCBI Taxonomy" id="1690605"/>
    <lineage>
        <taxon>Eukaryota</taxon>
        <taxon>Fungi</taxon>
        <taxon>Dikarya</taxon>
        <taxon>Ascomycota</taxon>
        <taxon>Pezizomycotina</taxon>
        <taxon>Dothideomycetes</taxon>
        <taxon>Dothideomycetidae</taxon>
        <taxon>Mycosphaerellales</taxon>
        <taxon>Extremaceae</taxon>
        <taxon>Vermiconidia</taxon>
    </lineage>
</organism>
<keyword evidence="2" id="KW-1185">Reference proteome</keyword>
<accession>A0ACC3MRV3</accession>
<reference evidence="1" key="1">
    <citation type="submission" date="2023-07" db="EMBL/GenBank/DDBJ databases">
        <title>Black Yeasts Isolated from many extreme environments.</title>
        <authorList>
            <person name="Coleine C."/>
            <person name="Stajich J.E."/>
            <person name="Selbmann L."/>
        </authorList>
    </citation>
    <scope>NUCLEOTIDE SEQUENCE</scope>
    <source>
        <strain evidence="1">CCFEE 5714</strain>
    </source>
</reference>
<proteinExistence type="predicted"/>
<sequence length="261" mass="29893">MYRKPLLPITCGNLGLNAQSVEEALDENFKLAQAWDCILLLEEADVFLAQLETTDLERNALVSVFLRTLEYYSGIMFLTTNRVGAFDEAFRSRIHSALFYHDLDHDQTINIWDKSLQRLVQQKERLKQPFGLSIEDRNDIINYAANVWSLYNVHGMSPWNGRQIRNAFQTAVALAEHRALREPPTNNVPKLVWTDFKSVILASQDFERYMINTHGGQTDSFRAQQKLYRSDGSAMPANVANGAKNPKTAEIFLHALREVYP</sequence>
<name>A0ACC3MRV3_9PEZI</name>
<evidence type="ECO:0000313" key="1">
    <source>
        <dbReference type="EMBL" id="KAK3702197.1"/>
    </source>
</evidence>
<comment type="caution">
    <text evidence="1">The sequence shown here is derived from an EMBL/GenBank/DDBJ whole genome shotgun (WGS) entry which is preliminary data.</text>
</comment>
<gene>
    <name evidence="1" type="ORF">LTR37_015029</name>
</gene>
<dbReference type="Proteomes" id="UP001281147">
    <property type="component" value="Unassembled WGS sequence"/>
</dbReference>
<protein>
    <submittedName>
        <fullName evidence="1">Uncharacterized protein</fullName>
    </submittedName>
</protein>